<feature type="region of interest" description="Disordered" evidence="1">
    <location>
        <begin position="1"/>
        <end position="27"/>
    </location>
</feature>
<evidence type="ECO:0000313" key="2">
    <source>
        <dbReference type="EMBL" id="QLK27196.1"/>
    </source>
</evidence>
<dbReference type="AlphaFoldDB" id="A0A7D6CR67"/>
<sequence>MVRTDTTSARDRTRSKGGLSFEHNVTGDDGQRRITIHQDVDPADGSRITTAEPDVDTLAYDARPTAPHIPGSGERYDTCGDPFHGLFCPDCAATQEVGQTCQRSRCERCYKSWCFRRAKTQVAKLESLRHDLEQRESGWQKFHHLTVSFRPDVRVRSDDPVKQLRKITQALLDQIGVEHGLAVFHNYRIKPEYCGDVFGHESGDGDLNWCNILSEKLESEEWPAAAVYDEFLEYAPHFHVFAVADFVQCGAVTKQIADDTGVVIHRISDDDGKSLETIEDLAAATMYALSHVGLKQRGNSYRACYQAFGRLANHAAEDWALAKADDACRETASDVLGLSLAKPECDAHIEPATDNEDMVTPDDTDDPIEAMNSSGLGPTTATSSLRSSTASAGTGHRTDTSRPFAAGGDQTGLLSDVPDWINEPICGETLTQSTERCGTTMRPIRCAGEYLESVDWCETIDEGRLDGLKDAYTEYQDLGKPEPVDDPPPTDVDTDAPVAD</sequence>
<proteinExistence type="predicted"/>
<evidence type="ECO:0000313" key="3">
    <source>
        <dbReference type="Proteomes" id="UP000510869"/>
    </source>
</evidence>
<organism evidence="2 3">
    <name type="scientific">Natrinema zhouii</name>
    <dbReference type="NCBI Taxonomy" id="1710539"/>
    <lineage>
        <taxon>Archaea</taxon>
        <taxon>Methanobacteriati</taxon>
        <taxon>Methanobacteriota</taxon>
        <taxon>Stenosarchaea group</taxon>
        <taxon>Halobacteria</taxon>
        <taxon>Halobacteriales</taxon>
        <taxon>Natrialbaceae</taxon>
        <taxon>Natrinema</taxon>
    </lineage>
</organism>
<dbReference type="EMBL" id="CP059154">
    <property type="protein sequence ID" value="QLK27196.1"/>
    <property type="molecule type" value="Genomic_DNA"/>
</dbReference>
<name>A0A7D6CR67_9EURY</name>
<dbReference type="RefSeq" id="WP_180842359.1">
    <property type="nucleotide sequence ID" value="NZ_CP059154.1"/>
</dbReference>
<dbReference type="Proteomes" id="UP000510869">
    <property type="component" value="Chromosome"/>
</dbReference>
<dbReference type="OrthoDB" id="271867at2157"/>
<accession>A0A7D6CR67</accession>
<gene>
    <name evidence="2" type="ORF">HYG81_06220</name>
</gene>
<feature type="compositionally biased region" description="Basic and acidic residues" evidence="1">
    <location>
        <begin position="474"/>
        <end position="483"/>
    </location>
</feature>
<evidence type="ECO:0000256" key="1">
    <source>
        <dbReference type="SAM" id="MobiDB-lite"/>
    </source>
</evidence>
<reference evidence="2 3" key="1">
    <citation type="submission" date="2020-07" db="EMBL/GenBank/DDBJ databases">
        <title>Natrinema (YPL30) sp. nov. and Haloterrigena xxxxxx (YPL8) sp. nov., isolated from a salt mine.</title>
        <authorList>
            <person name="Cui H."/>
        </authorList>
    </citation>
    <scope>NUCLEOTIDE SEQUENCE [LARGE SCALE GENOMIC DNA]</scope>
    <source>
        <strain evidence="2 3">YPL13</strain>
    </source>
</reference>
<feature type="region of interest" description="Disordered" evidence="1">
    <location>
        <begin position="474"/>
        <end position="500"/>
    </location>
</feature>
<dbReference type="KEGG" id="nay:HYG81_06220"/>
<feature type="compositionally biased region" description="Low complexity" evidence="1">
    <location>
        <begin position="379"/>
        <end position="394"/>
    </location>
</feature>
<feature type="compositionally biased region" description="Acidic residues" evidence="1">
    <location>
        <begin position="353"/>
        <end position="368"/>
    </location>
</feature>
<feature type="region of interest" description="Disordered" evidence="1">
    <location>
        <begin position="351"/>
        <end position="411"/>
    </location>
</feature>
<protein>
    <submittedName>
        <fullName evidence="2">Uncharacterized protein</fullName>
    </submittedName>
</protein>
<keyword evidence="3" id="KW-1185">Reference proteome</keyword>
<dbReference type="GeneID" id="56142783"/>